<keyword evidence="4 9" id="KW-0812">Transmembrane</keyword>
<organism evidence="11 12">
    <name type="scientific">Caenorhabditis auriculariae</name>
    <dbReference type="NCBI Taxonomy" id="2777116"/>
    <lineage>
        <taxon>Eukaryota</taxon>
        <taxon>Metazoa</taxon>
        <taxon>Ecdysozoa</taxon>
        <taxon>Nematoda</taxon>
        <taxon>Chromadorea</taxon>
        <taxon>Rhabditida</taxon>
        <taxon>Rhabditina</taxon>
        <taxon>Rhabditomorpha</taxon>
        <taxon>Rhabditoidea</taxon>
        <taxon>Rhabditidae</taxon>
        <taxon>Peloderinae</taxon>
        <taxon>Caenorhabditis</taxon>
    </lineage>
</organism>
<dbReference type="PANTHER" id="PTHR10796">
    <property type="entry name" value="PATCHED-RELATED"/>
    <property type="match status" value="1"/>
</dbReference>
<dbReference type="OrthoDB" id="6510177at2759"/>
<feature type="transmembrane region" description="Helical" evidence="9">
    <location>
        <begin position="437"/>
        <end position="457"/>
    </location>
</feature>
<feature type="domain" description="SSD" evidence="10">
    <location>
        <begin position="341"/>
        <end position="491"/>
    </location>
</feature>
<feature type="transmembrane region" description="Helical" evidence="9">
    <location>
        <begin position="393"/>
        <end position="416"/>
    </location>
</feature>
<evidence type="ECO:0000256" key="6">
    <source>
        <dbReference type="ARBA" id="ARBA00023136"/>
    </source>
</evidence>
<keyword evidence="7" id="KW-0325">Glycoprotein</keyword>
<keyword evidence="6 9" id="KW-0472">Membrane</keyword>
<dbReference type="GO" id="GO:0030659">
    <property type="term" value="C:cytoplasmic vesicle membrane"/>
    <property type="evidence" value="ECO:0007669"/>
    <property type="project" value="TreeGrafter"/>
</dbReference>
<evidence type="ECO:0000256" key="1">
    <source>
        <dbReference type="ARBA" id="ARBA00004651"/>
    </source>
</evidence>
<accession>A0A8S1GSX8</accession>
<comment type="subcellular location">
    <subcellularLocation>
        <location evidence="1">Cell membrane</location>
        <topology evidence="1">Multi-pass membrane protein</topology>
    </subcellularLocation>
</comment>
<feature type="transmembrane region" description="Helical" evidence="9">
    <location>
        <begin position="552"/>
        <end position="570"/>
    </location>
</feature>
<dbReference type="SUPFAM" id="SSF82866">
    <property type="entry name" value="Multidrug efflux transporter AcrB transmembrane domain"/>
    <property type="match status" value="2"/>
</dbReference>
<evidence type="ECO:0000256" key="4">
    <source>
        <dbReference type="ARBA" id="ARBA00022692"/>
    </source>
</evidence>
<keyword evidence="3" id="KW-1003">Cell membrane</keyword>
<dbReference type="Pfam" id="PF02460">
    <property type="entry name" value="Patched"/>
    <property type="match status" value="1"/>
</dbReference>
<evidence type="ECO:0000313" key="12">
    <source>
        <dbReference type="Proteomes" id="UP000835052"/>
    </source>
</evidence>
<dbReference type="InterPro" id="IPR003392">
    <property type="entry name" value="PTHD_SSD"/>
</dbReference>
<feature type="transmembrane region" description="Helical" evidence="9">
    <location>
        <begin position="888"/>
        <end position="909"/>
    </location>
</feature>
<dbReference type="Proteomes" id="UP000835052">
    <property type="component" value="Unassembled WGS sequence"/>
</dbReference>
<dbReference type="GO" id="GO:0006897">
    <property type="term" value="P:endocytosis"/>
    <property type="evidence" value="ECO:0007669"/>
    <property type="project" value="TreeGrafter"/>
</dbReference>
<evidence type="ECO:0000256" key="5">
    <source>
        <dbReference type="ARBA" id="ARBA00022989"/>
    </source>
</evidence>
<dbReference type="PROSITE" id="PS50156">
    <property type="entry name" value="SSD"/>
    <property type="match status" value="1"/>
</dbReference>
<proteinExistence type="inferred from homology"/>
<dbReference type="FunFam" id="1.20.1640.10:FF:000013">
    <property type="entry name" value="PaTched Related family"/>
    <property type="match status" value="1"/>
</dbReference>
<comment type="similarity">
    <text evidence="2">Belongs to the patched family.</text>
</comment>
<dbReference type="GO" id="GO:0018996">
    <property type="term" value="P:molting cycle, collagen and cuticulin-based cuticle"/>
    <property type="evidence" value="ECO:0007669"/>
    <property type="project" value="TreeGrafter"/>
</dbReference>
<gene>
    <name evidence="11" type="ORF">CAUJ_LOCUS2726</name>
</gene>
<evidence type="ECO:0000313" key="11">
    <source>
        <dbReference type="EMBL" id="CAD6186807.1"/>
    </source>
</evidence>
<dbReference type="Gene3D" id="1.20.1640.10">
    <property type="entry name" value="Multidrug efflux transporter AcrB transmembrane domain"/>
    <property type="match status" value="2"/>
</dbReference>
<dbReference type="GO" id="GO:0005886">
    <property type="term" value="C:plasma membrane"/>
    <property type="evidence" value="ECO:0007669"/>
    <property type="project" value="UniProtKB-SubCell"/>
</dbReference>
<reference evidence="11" key="1">
    <citation type="submission" date="2020-10" db="EMBL/GenBank/DDBJ databases">
        <authorList>
            <person name="Kikuchi T."/>
        </authorList>
    </citation>
    <scope>NUCLEOTIDE SEQUENCE</scope>
    <source>
        <strain evidence="11">NKZ352</strain>
    </source>
</reference>
<feature type="transmembrane region" description="Helical" evidence="9">
    <location>
        <begin position="786"/>
        <end position="806"/>
    </location>
</feature>
<keyword evidence="12" id="KW-1185">Reference proteome</keyword>
<dbReference type="PANTHER" id="PTHR10796:SF87">
    <property type="entry name" value="SSD DOMAIN-CONTAINING PROTEIN"/>
    <property type="match status" value="1"/>
</dbReference>
<feature type="region of interest" description="Disordered" evidence="8">
    <location>
        <begin position="936"/>
        <end position="964"/>
    </location>
</feature>
<feature type="transmembrane region" description="Helical" evidence="9">
    <location>
        <begin position="334"/>
        <end position="351"/>
    </location>
</feature>
<evidence type="ECO:0000259" key="10">
    <source>
        <dbReference type="PROSITE" id="PS50156"/>
    </source>
</evidence>
<name>A0A8S1GSX8_9PELO</name>
<dbReference type="EMBL" id="CAJGYM010000005">
    <property type="protein sequence ID" value="CAD6186807.1"/>
    <property type="molecule type" value="Genomic_DNA"/>
</dbReference>
<evidence type="ECO:0000256" key="9">
    <source>
        <dbReference type="SAM" id="Phobius"/>
    </source>
</evidence>
<feature type="transmembrane region" description="Helical" evidence="9">
    <location>
        <begin position="363"/>
        <end position="387"/>
    </location>
</feature>
<protein>
    <recommendedName>
        <fullName evidence="10">SSD domain-containing protein</fullName>
    </recommendedName>
</protein>
<dbReference type="AlphaFoldDB" id="A0A8S1GSX8"/>
<evidence type="ECO:0000256" key="7">
    <source>
        <dbReference type="ARBA" id="ARBA00023180"/>
    </source>
</evidence>
<feature type="transmembrane region" description="Helical" evidence="9">
    <location>
        <begin position="761"/>
        <end position="779"/>
    </location>
</feature>
<comment type="caution">
    <text evidence="11">The sequence shown here is derived from an EMBL/GenBank/DDBJ whole genome shotgun (WGS) entry which is preliminary data.</text>
</comment>
<keyword evidence="5 9" id="KW-1133">Transmembrane helix</keyword>
<dbReference type="InterPro" id="IPR000731">
    <property type="entry name" value="SSD"/>
</dbReference>
<sequence>MWHLLSDFERAEYQSGAVGVCQPVYPPTIFDAAPLRFRFLLISQFFRLVRRVQDLFQWRLWSLGIPYIFIKDVDEITGSCFVEEKSVIFFKQTGYLVYRYPAPFFWIPVTLTVVATFGLLRFYEENRIWYLYSPTGAQSHAEHAVAKEFFNDRGGKFWLELTITAKDMENLLRRDYLDGVDSLSEYVQYNFTVPCDLNGKTRCSFSDLCSGACNENQVIPLFNLIYRNASSRLHPNFRLTYPTMHLYNDEYYVGEHFGGVEIDAKTNVISRVKVIKRLTGKSFSGLKLLETGKFRWEQDFIDYTEHFSHPQLNMTINSDTMIAREVRANGMTCIPYFSISIALVYTFILLTNRREHFHLGHSIVMALLGVAGPLMAIGTTFGFLFLLGYPFNSIALVMPFLIIGVGSDDVFIIIHAMRKTDKRKSLEEQIAETMEEAGPSITVTSATNILSFGIGVLTPTPAISLFCLYTAVAVAVDFVYQLTFFVAALVYEEKRITKNLEKPPIEEVYPVGSIENNKKMAICAQSSIRSNHPANPQGIVARYCAFLKRWQTRLCLLLILIVYWSASVYGCMNMEVKMDTTNLVMKESALNNVAYIYEKFLWSEGQLVLIFVNNPPDMTQEKNQWAVLDLVDRFEKLPYSMGHNSTSFWLRSFLYQSPLYHNRKGFYALLDEWLNDPESGASRWKDMIRLKKSENGTTIGIDKFMFATACAMGDDANWNTRERLQKQWRAVAGQYPQYNVSVFQAYSFYVDQLDSIGSTTLSTVIVAALTMDLACFLMIPSASSILSSSVAMLSINVGVFGLLSVWNVNLDPITMCTTLMSIGFSVDFTAHISYHYYRNPITWTTDERLADALKSIGWPMIQAGVSTMLCMSPLLINDSYMVGVFVKTIFLVISLGLLHGIIFLPALLLTVGREAQKKVAPADQLAATSSDKSLISNTSTLKEIPLEVKPQRPNLSEEESRRTG</sequence>
<evidence type="ECO:0000256" key="8">
    <source>
        <dbReference type="SAM" id="MobiDB-lite"/>
    </source>
</evidence>
<dbReference type="InterPro" id="IPR051697">
    <property type="entry name" value="Patched_domain-protein"/>
</dbReference>
<feature type="transmembrane region" description="Helical" evidence="9">
    <location>
        <begin position="463"/>
        <end position="491"/>
    </location>
</feature>
<evidence type="ECO:0000256" key="3">
    <source>
        <dbReference type="ARBA" id="ARBA00022475"/>
    </source>
</evidence>
<evidence type="ECO:0000256" key="2">
    <source>
        <dbReference type="ARBA" id="ARBA00005585"/>
    </source>
</evidence>